<organism evidence="2 3">
    <name type="scientific">Tetraparma gracilis</name>
    <dbReference type="NCBI Taxonomy" id="2962635"/>
    <lineage>
        <taxon>Eukaryota</taxon>
        <taxon>Sar</taxon>
        <taxon>Stramenopiles</taxon>
        <taxon>Ochrophyta</taxon>
        <taxon>Bolidophyceae</taxon>
        <taxon>Parmales</taxon>
        <taxon>Triparmaceae</taxon>
        <taxon>Tetraparma</taxon>
    </lineage>
</organism>
<protein>
    <submittedName>
        <fullName evidence="2">Uncharacterized protein</fullName>
    </submittedName>
</protein>
<accession>A0ABQ6MG32</accession>
<name>A0ABQ6MG32_9STRA</name>
<feature type="region of interest" description="Disordered" evidence="1">
    <location>
        <begin position="89"/>
        <end position="126"/>
    </location>
</feature>
<gene>
    <name evidence="2" type="ORF">TeGR_g9743</name>
</gene>
<evidence type="ECO:0000313" key="2">
    <source>
        <dbReference type="EMBL" id="GMI25712.1"/>
    </source>
</evidence>
<evidence type="ECO:0000256" key="1">
    <source>
        <dbReference type="SAM" id="MobiDB-lite"/>
    </source>
</evidence>
<reference evidence="2 3" key="1">
    <citation type="journal article" date="2023" name="Commun. Biol.">
        <title>Genome analysis of Parmales, the sister group of diatoms, reveals the evolutionary specialization of diatoms from phago-mixotrophs to photoautotrophs.</title>
        <authorList>
            <person name="Ban H."/>
            <person name="Sato S."/>
            <person name="Yoshikawa S."/>
            <person name="Yamada K."/>
            <person name="Nakamura Y."/>
            <person name="Ichinomiya M."/>
            <person name="Sato N."/>
            <person name="Blanc-Mathieu R."/>
            <person name="Endo H."/>
            <person name="Kuwata A."/>
            <person name="Ogata H."/>
        </authorList>
    </citation>
    <scope>NUCLEOTIDE SEQUENCE [LARGE SCALE GENOMIC DNA]</scope>
</reference>
<dbReference type="EMBL" id="BRYB01004104">
    <property type="protein sequence ID" value="GMI25712.1"/>
    <property type="molecule type" value="Genomic_DNA"/>
</dbReference>
<feature type="non-terminal residue" evidence="2">
    <location>
        <position position="1"/>
    </location>
</feature>
<sequence length="233" mass="25462">SKTGRLEHTYVEFHLLLSIMSLGEVKIETISEEMLSGGSLPPSHVEEVLRIRSHLDKNTKRAPPIEGSFELEQLRFKCTSLKMKLSTAPVPLKTASSSTRSSASGSRRSPGGGSTRRASAALRRALTQEVEDAHPPADPVALACLEHLLSVVPNLRARLFRAAEVDEEELVSFMRRDIPAAPPASDAEKKMLRKMDSIDKLGFFKKLEHQLPARELGVAADDDGAGLGKAFAW</sequence>
<dbReference type="Proteomes" id="UP001165060">
    <property type="component" value="Unassembled WGS sequence"/>
</dbReference>
<keyword evidence="3" id="KW-1185">Reference proteome</keyword>
<comment type="caution">
    <text evidence="2">The sequence shown here is derived from an EMBL/GenBank/DDBJ whole genome shotgun (WGS) entry which is preliminary data.</text>
</comment>
<evidence type="ECO:0000313" key="3">
    <source>
        <dbReference type="Proteomes" id="UP001165060"/>
    </source>
</evidence>
<proteinExistence type="predicted"/>
<feature type="compositionally biased region" description="Low complexity" evidence="1">
    <location>
        <begin position="94"/>
        <end position="126"/>
    </location>
</feature>